<protein>
    <submittedName>
        <fullName evidence="1">Uncharacterized protein</fullName>
    </submittedName>
</protein>
<keyword evidence="2" id="KW-1185">Reference proteome</keyword>
<dbReference type="STRING" id="937775.Metlim_1030"/>
<accession>H1YZC5</accession>
<organism evidence="1 2">
    <name type="scientific">Methanoplanus limicola DSM 2279</name>
    <dbReference type="NCBI Taxonomy" id="937775"/>
    <lineage>
        <taxon>Archaea</taxon>
        <taxon>Methanobacteriati</taxon>
        <taxon>Methanobacteriota</taxon>
        <taxon>Stenosarchaea group</taxon>
        <taxon>Methanomicrobia</taxon>
        <taxon>Methanomicrobiales</taxon>
        <taxon>Methanomicrobiaceae</taxon>
        <taxon>Methanoplanus</taxon>
    </lineage>
</organism>
<reference evidence="1 2" key="1">
    <citation type="submission" date="2011-10" db="EMBL/GenBank/DDBJ databases">
        <title>The Improved High-Quality Draft genome of Methanoplanus limicola DSM 2279.</title>
        <authorList>
            <consortium name="US DOE Joint Genome Institute (JGI-PGF)"/>
            <person name="Lucas S."/>
            <person name="Copeland A."/>
            <person name="Lapidus A."/>
            <person name="Glavina del Rio T."/>
            <person name="Dalin E."/>
            <person name="Tice H."/>
            <person name="Bruce D."/>
            <person name="Goodwin L."/>
            <person name="Pitluck S."/>
            <person name="Peters L."/>
            <person name="Mikhailova N."/>
            <person name="Lu M."/>
            <person name="Kyrpides N."/>
            <person name="Mavromatis K."/>
            <person name="Ivanova N."/>
            <person name="Markowitz V."/>
            <person name="Cheng J.-F."/>
            <person name="Hugenholtz P."/>
            <person name="Woyke T."/>
            <person name="Wu D."/>
            <person name="Wirth R."/>
            <person name="Brambilla E.-M."/>
            <person name="Klenk H.-P."/>
            <person name="Eisen J.A."/>
        </authorList>
    </citation>
    <scope>NUCLEOTIDE SEQUENCE [LARGE SCALE GENOMIC DNA]</scope>
    <source>
        <strain evidence="1 2">DSM 2279</strain>
    </source>
</reference>
<proteinExistence type="predicted"/>
<dbReference type="AlphaFoldDB" id="H1YZC5"/>
<evidence type="ECO:0000313" key="1">
    <source>
        <dbReference type="EMBL" id="EHQ35149.1"/>
    </source>
</evidence>
<dbReference type="RefSeq" id="WP_004076880.1">
    <property type="nucleotide sequence ID" value="NZ_CM001436.1"/>
</dbReference>
<dbReference type="HOGENOM" id="CLU_1237931_0_0_2"/>
<gene>
    <name evidence="1" type="ORF">Metlim_1030</name>
</gene>
<dbReference type="EMBL" id="CM001436">
    <property type="protein sequence ID" value="EHQ35149.1"/>
    <property type="molecule type" value="Genomic_DNA"/>
</dbReference>
<dbReference type="Proteomes" id="UP000005741">
    <property type="component" value="Chromosome"/>
</dbReference>
<dbReference type="InParanoid" id="H1YZC5"/>
<name>H1YZC5_9EURY</name>
<evidence type="ECO:0000313" key="2">
    <source>
        <dbReference type="Proteomes" id="UP000005741"/>
    </source>
</evidence>
<sequence length="223" mass="24787">MMSKKLLMVVLCFTAVILAIVGMTAAFFFGQGIGGFGTDNPKNQELVCEVVGYTDAVEARLSADDPLPDYITEKYGEIRVPPDVKTYDLAEFRDFGLNQDNSTSLITRIYDTEYDLNYNFIDSSINKKNMSADTYSAIIYYINDSESAVALLAEGTDLSKKDENGLSFFILNINFQSESGDNYGIYIKPVQATESAVKSKSPLYIIYSSKDIDHNYMPPLPAI</sequence>